<dbReference type="Proteomes" id="UP000229708">
    <property type="component" value="Unassembled WGS sequence"/>
</dbReference>
<evidence type="ECO:0000313" key="3">
    <source>
        <dbReference type="EMBL" id="PIX74623.1"/>
    </source>
</evidence>
<organism evidence="3 4">
    <name type="scientific">Candidatus Roizmanbacteria bacterium CG_4_10_14_3_um_filter_33_21</name>
    <dbReference type="NCBI Taxonomy" id="1974830"/>
    <lineage>
        <taxon>Bacteria</taxon>
        <taxon>Candidatus Roizmaniibacteriota</taxon>
    </lineage>
</organism>
<keyword evidence="1" id="KW-0472">Membrane</keyword>
<comment type="caution">
    <text evidence="3">The sequence shown here is derived from an EMBL/GenBank/DDBJ whole genome shotgun (WGS) entry which is preliminary data.</text>
</comment>
<evidence type="ECO:0000259" key="2">
    <source>
        <dbReference type="Pfam" id="PF01610"/>
    </source>
</evidence>
<dbReference type="InterPro" id="IPR047951">
    <property type="entry name" value="Transpos_ISL3"/>
</dbReference>
<dbReference type="PANTHER" id="PTHR33498">
    <property type="entry name" value="TRANSPOSASE FOR INSERTION SEQUENCE ELEMENT IS1557"/>
    <property type="match status" value="1"/>
</dbReference>
<proteinExistence type="predicted"/>
<dbReference type="EMBL" id="PFJI01000004">
    <property type="protein sequence ID" value="PIX74623.1"/>
    <property type="molecule type" value="Genomic_DNA"/>
</dbReference>
<feature type="domain" description="Transposase IS204/IS1001/IS1096/IS1165 DDE" evidence="2">
    <location>
        <begin position="156"/>
        <end position="386"/>
    </location>
</feature>
<dbReference type="PANTHER" id="PTHR33498:SF1">
    <property type="entry name" value="TRANSPOSASE FOR INSERTION SEQUENCE ELEMENT IS1557"/>
    <property type="match status" value="1"/>
</dbReference>
<dbReference type="NCBIfam" id="NF033550">
    <property type="entry name" value="transpos_ISL3"/>
    <property type="match status" value="1"/>
</dbReference>
<keyword evidence="1" id="KW-1133">Transmembrane helix</keyword>
<evidence type="ECO:0000313" key="4">
    <source>
        <dbReference type="Proteomes" id="UP000229708"/>
    </source>
</evidence>
<dbReference type="Pfam" id="PF01610">
    <property type="entry name" value="DDE_Tnp_ISL3"/>
    <property type="match status" value="1"/>
</dbReference>
<accession>A0A2M7M1D2</accession>
<feature type="transmembrane region" description="Helical" evidence="1">
    <location>
        <begin position="381"/>
        <end position="400"/>
    </location>
</feature>
<name>A0A2M7M1D2_9BACT</name>
<keyword evidence="1" id="KW-0812">Transmembrane</keyword>
<sequence>MWNFNKVLNVSGWQIIKVVKEKDKTIFLLKQRRVTADCPKCKKATKIFHGYDKTRSIKNGTILGILCVLKFKPRRFRCQNCLSVFTEQISLLNNRQRVTQNHKIEVIFNLSDRSFSAGTKKYKVSYNTQRRWLDELVKDKLFDFKSEEKKDKPFVLGIDEVSFAGREMVTTIGNITDHHLKGILNSKRKDELKKVIRSFSPKVKSLISEVVIDMCPLYLMAVKQVLPNTSIVVDHFHVIQDANKRIDQARYILQDIHKKKIPRYILTKNKEDLISQQIHYLADIIKEYPELHMFYVTKERLREMYRSKTKEEANKQLKLIISTLESTDDGELISCGRTLSRWGEYILNYWHNKSTNGFMEGIHNKMKLIKRISFGFRNKKVFIQKIMLSVLIATVLLPYFNS</sequence>
<dbReference type="InterPro" id="IPR002560">
    <property type="entry name" value="Transposase_DDE"/>
</dbReference>
<evidence type="ECO:0000256" key="1">
    <source>
        <dbReference type="SAM" id="Phobius"/>
    </source>
</evidence>
<protein>
    <recommendedName>
        <fullName evidence="2">Transposase IS204/IS1001/IS1096/IS1165 DDE domain-containing protein</fullName>
    </recommendedName>
</protein>
<gene>
    <name evidence="3" type="ORF">COZ39_00070</name>
</gene>
<dbReference type="AlphaFoldDB" id="A0A2M7M1D2"/>
<reference evidence="4" key="1">
    <citation type="submission" date="2017-09" db="EMBL/GenBank/DDBJ databases">
        <title>Depth-based differentiation of microbial function through sediment-hosted aquifers and enrichment of novel symbionts in the deep terrestrial subsurface.</title>
        <authorList>
            <person name="Probst A.J."/>
            <person name="Ladd B."/>
            <person name="Jarett J.K."/>
            <person name="Geller-Mcgrath D.E."/>
            <person name="Sieber C.M.K."/>
            <person name="Emerson J.B."/>
            <person name="Anantharaman K."/>
            <person name="Thomas B.C."/>
            <person name="Malmstrom R."/>
            <person name="Stieglmeier M."/>
            <person name="Klingl A."/>
            <person name="Woyke T."/>
            <person name="Ryan C.M."/>
            <person name="Banfield J.F."/>
        </authorList>
    </citation>
    <scope>NUCLEOTIDE SEQUENCE [LARGE SCALE GENOMIC DNA]</scope>
</reference>